<name>A0ABW3TYK5_9BACL</name>
<reference evidence="2" key="1">
    <citation type="journal article" date="2019" name="Int. J. Syst. Evol. Microbiol.">
        <title>The Global Catalogue of Microorganisms (GCM) 10K type strain sequencing project: providing services to taxonomists for standard genome sequencing and annotation.</title>
        <authorList>
            <consortium name="The Broad Institute Genomics Platform"/>
            <consortium name="The Broad Institute Genome Sequencing Center for Infectious Disease"/>
            <person name="Wu L."/>
            <person name="Ma J."/>
        </authorList>
    </citation>
    <scope>NUCLEOTIDE SEQUENCE [LARGE SCALE GENOMIC DNA]</scope>
    <source>
        <strain evidence="2">CCUG 53915</strain>
    </source>
</reference>
<proteinExistence type="predicted"/>
<protein>
    <submittedName>
        <fullName evidence="1">Uncharacterized protein</fullName>
    </submittedName>
</protein>
<sequence length="153" mass="16842">MVDEMISYELVPANEAKELLTDQEVQGIVMLEKGIAEKHRNGEIAVYFQPSPGMPTAPLIEQQVIQILNSINIYAAAVKVGSDYLNEQWETVYSKLTENEGLLPAWTEQRSINFAGNSMIGVSYSSTGFSIIPVSQLVDKRSHTALLVSLVPS</sequence>
<accession>A0ABW3TYK5</accession>
<evidence type="ECO:0000313" key="2">
    <source>
        <dbReference type="Proteomes" id="UP001597231"/>
    </source>
</evidence>
<keyword evidence="2" id="KW-1185">Reference proteome</keyword>
<gene>
    <name evidence="1" type="ORF">ACFQ38_05135</name>
</gene>
<evidence type="ECO:0000313" key="1">
    <source>
        <dbReference type="EMBL" id="MFD1204514.1"/>
    </source>
</evidence>
<dbReference type="RefSeq" id="WP_336825541.1">
    <property type="nucleotide sequence ID" value="NZ_JBHTLT010000022.1"/>
</dbReference>
<dbReference type="EMBL" id="JBHTLT010000022">
    <property type="protein sequence ID" value="MFD1204514.1"/>
    <property type="molecule type" value="Genomic_DNA"/>
</dbReference>
<dbReference type="Proteomes" id="UP001597231">
    <property type="component" value="Unassembled WGS sequence"/>
</dbReference>
<comment type="caution">
    <text evidence="1">The sequence shown here is derived from an EMBL/GenBank/DDBJ whole genome shotgun (WGS) entry which is preliminary data.</text>
</comment>
<organism evidence="1 2">
    <name type="scientific">Sporosarcina contaminans</name>
    <dbReference type="NCBI Taxonomy" id="633403"/>
    <lineage>
        <taxon>Bacteria</taxon>
        <taxon>Bacillati</taxon>
        <taxon>Bacillota</taxon>
        <taxon>Bacilli</taxon>
        <taxon>Bacillales</taxon>
        <taxon>Caryophanaceae</taxon>
        <taxon>Sporosarcina</taxon>
    </lineage>
</organism>